<accession>A0A6C2U0V2</accession>
<keyword evidence="2" id="KW-0378">Hydrolase</keyword>
<dbReference type="InterPro" id="IPR000917">
    <property type="entry name" value="Sulfatase_N"/>
</dbReference>
<dbReference type="RefSeq" id="WP_222847127.1">
    <property type="nucleotide sequence ID" value="NZ_CAAHFG010000001.1"/>
</dbReference>
<protein>
    <recommendedName>
        <fullName evidence="4">Sulfatase N-terminal domain-containing protein</fullName>
    </recommendedName>
</protein>
<evidence type="ECO:0000256" key="3">
    <source>
        <dbReference type="SAM" id="SignalP"/>
    </source>
</evidence>
<dbReference type="PANTHER" id="PTHR42693:SF53">
    <property type="entry name" value="ENDO-4-O-SULFATASE"/>
    <property type="match status" value="1"/>
</dbReference>
<dbReference type="Proteomes" id="UP000366872">
    <property type="component" value="Unassembled WGS sequence"/>
</dbReference>
<dbReference type="InterPro" id="IPR017850">
    <property type="entry name" value="Alkaline_phosphatase_core_sf"/>
</dbReference>
<dbReference type="EMBL" id="CAAHFG010000001">
    <property type="protein sequence ID" value="VGO13449.1"/>
    <property type="molecule type" value="Genomic_DNA"/>
</dbReference>
<evidence type="ECO:0000313" key="5">
    <source>
        <dbReference type="EMBL" id="VGO13449.1"/>
    </source>
</evidence>
<dbReference type="AlphaFoldDB" id="A0A6C2U0V2"/>
<evidence type="ECO:0000256" key="1">
    <source>
        <dbReference type="ARBA" id="ARBA00008779"/>
    </source>
</evidence>
<evidence type="ECO:0000313" key="6">
    <source>
        <dbReference type="Proteomes" id="UP000366872"/>
    </source>
</evidence>
<evidence type="ECO:0000256" key="2">
    <source>
        <dbReference type="ARBA" id="ARBA00022801"/>
    </source>
</evidence>
<feature type="domain" description="Sulfatase N-terminal" evidence="4">
    <location>
        <begin position="23"/>
        <end position="88"/>
    </location>
</feature>
<organism evidence="5 6">
    <name type="scientific">Pontiella desulfatans</name>
    <dbReference type="NCBI Taxonomy" id="2750659"/>
    <lineage>
        <taxon>Bacteria</taxon>
        <taxon>Pseudomonadati</taxon>
        <taxon>Kiritimatiellota</taxon>
        <taxon>Kiritimatiellia</taxon>
        <taxon>Kiritimatiellales</taxon>
        <taxon>Pontiellaceae</taxon>
        <taxon>Pontiella</taxon>
    </lineage>
</organism>
<feature type="signal peptide" evidence="3">
    <location>
        <begin position="1"/>
        <end position="19"/>
    </location>
</feature>
<dbReference type="InterPro" id="IPR050738">
    <property type="entry name" value="Sulfatase"/>
</dbReference>
<proteinExistence type="inferred from homology"/>
<dbReference type="Pfam" id="PF00884">
    <property type="entry name" value="Sulfatase"/>
    <property type="match status" value="1"/>
</dbReference>
<name>A0A6C2U0V2_PONDE</name>
<dbReference type="Gene3D" id="3.40.720.10">
    <property type="entry name" value="Alkaline Phosphatase, subunit A"/>
    <property type="match status" value="1"/>
</dbReference>
<dbReference type="SUPFAM" id="SSF53649">
    <property type="entry name" value="Alkaline phosphatase-like"/>
    <property type="match status" value="1"/>
</dbReference>
<sequence>MRMYTKILFSLWYVSSAFGADKPNIVNYLADDHGRAESSVYGSSEVRTPMMASLAKDGLVFDNAFVASPACGPSRSALLSGLMPVLTKKQVSHYIFHYNFHMKPTFSGVSPNHLKSDFLSI</sequence>
<keyword evidence="6" id="KW-1185">Reference proteome</keyword>
<dbReference type="GO" id="GO:0004065">
    <property type="term" value="F:arylsulfatase activity"/>
    <property type="evidence" value="ECO:0007669"/>
    <property type="project" value="TreeGrafter"/>
</dbReference>
<comment type="similarity">
    <text evidence="1">Belongs to the sulfatase family.</text>
</comment>
<gene>
    <name evidence="5" type="ORF">PDESU_02006</name>
</gene>
<reference evidence="5 6" key="1">
    <citation type="submission" date="2019-04" db="EMBL/GenBank/DDBJ databases">
        <authorList>
            <person name="Van Vliet M D."/>
        </authorList>
    </citation>
    <scope>NUCLEOTIDE SEQUENCE [LARGE SCALE GENOMIC DNA]</scope>
    <source>
        <strain evidence="5 6">F1</strain>
    </source>
</reference>
<keyword evidence="3" id="KW-0732">Signal</keyword>
<dbReference type="PANTHER" id="PTHR42693">
    <property type="entry name" value="ARYLSULFATASE FAMILY MEMBER"/>
    <property type="match status" value="1"/>
</dbReference>
<feature type="chain" id="PRO_5025386207" description="Sulfatase N-terminal domain-containing protein" evidence="3">
    <location>
        <begin position="20"/>
        <end position="121"/>
    </location>
</feature>
<evidence type="ECO:0000259" key="4">
    <source>
        <dbReference type="Pfam" id="PF00884"/>
    </source>
</evidence>